<dbReference type="STRING" id="1547445.LO80_07675"/>
<keyword evidence="2" id="KW-1185">Reference proteome</keyword>
<evidence type="ECO:0000313" key="2">
    <source>
        <dbReference type="Proteomes" id="UP000029672"/>
    </source>
</evidence>
<accession>A0A097EQL4</accession>
<protein>
    <submittedName>
        <fullName evidence="1">Uncharacterized protein</fullName>
    </submittedName>
</protein>
<dbReference type="KEGG" id="frf:LO80_07675"/>
<organism evidence="1 2">
    <name type="scientific">Candidatus Francisella endociliophora</name>
    <dbReference type="NCBI Taxonomy" id="653937"/>
    <lineage>
        <taxon>Bacteria</taxon>
        <taxon>Pseudomonadati</taxon>
        <taxon>Pseudomonadota</taxon>
        <taxon>Gammaproteobacteria</taxon>
        <taxon>Thiotrichales</taxon>
        <taxon>Francisellaceae</taxon>
        <taxon>Francisella</taxon>
    </lineage>
</organism>
<dbReference type="AlphaFoldDB" id="A0A097EQL4"/>
<dbReference type="EMBL" id="CP009574">
    <property type="protein sequence ID" value="AIT09860.1"/>
    <property type="molecule type" value="Genomic_DNA"/>
</dbReference>
<reference evidence="1 2" key="1">
    <citation type="submission" date="2014-10" db="EMBL/GenBank/DDBJ databases">
        <title>Whole genome sequence of Francisella endociliophora strain FSC1006, isolated from a laboratory culture of the marine ciliate Euplotes raikovi.</title>
        <authorList>
            <person name="Granberg M."/>
            <person name="Backman S."/>
            <person name="Lundmark E."/>
            <person name="Nilsson E."/>
            <person name="Karlsson E."/>
            <person name="Thelaus J."/>
            <person name="Ohrman C."/>
            <person name="Larkeryd A."/>
            <person name="Stenberg P."/>
        </authorList>
    </citation>
    <scope>NUCLEOTIDE SEQUENCE [LARGE SCALE GENOMIC DNA]</scope>
    <source>
        <strain evidence="1 2">FSC1006</strain>
    </source>
</reference>
<evidence type="ECO:0000313" key="1">
    <source>
        <dbReference type="EMBL" id="AIT09860.1"/>
    </source>
</evidence>
<gene>
    <name evidence="1" type="ORF">LO80_07675</name>
</gene>
<dbReference type="HOGENOM" id="CLU_378895_0_0_6"/>
<proteinExistence type="predicted"/>
<dbReference type="Proteomes" id="UP000029672">
    <property type="component" value="Chromosome"/>
</dbReference>
<sequence length="731" mass="77592">MKKKLLQLLLSSTILINGFSYGYTESSENAFIKENQVRLFNLTPEQIQKIMTFENKGDNWANTSDILNIFDPDWEQTNKDFNDINNNIYYLSKLLEGPIPGSQTGGVIKQVSNINEEINGYDSRITTAETEASEAKNSANIAENKAQIATTVATTAQEKAEQAEAAVIDKVSATEVNNIIDTQIASGGTIFEALGQATAQGGVISDNITNQITEQNGPIYQAITSGSSIVVDNALLDGGVIKTQLDTKANISDLDSYATNANLDALETTVNAKADQTALNSLTTTVNTKADQDTVNQALNAKLNISDAPNAINNIIDTQVASGGTIFEALGQATAQGGVISDNITNQITEQNGPIYQAITSGSSIVIDNALLDGGVIKTQLDTKANISDLDNYATNANLDALETTVNAKADQTALNSLTTTVNTKADQDTVNQALNAKLNISDAPNAINNIIDTQVASGGTIFEALGQATAQGGVISDNITNQITEQNGPIYQAITSGSSIVVDNALLDGGVIKTQLDTKANISDLDNYATNANLDALETTVNAKADQTALNSLTTTVNTKADQDTVNQALNTKLNISDAQATITNTMDSTEGKQIITNVINDTSQITIKTGSDAISDITQISGTNWVISSGTNPSQGETILNTTYSYYYERNGIRYYHITFYTDSDDPFRFGVSGAKDLMSIATHTATIESGSAPSIGVYREGENVIEVDRTNSADDDAIVAINFSAIML</sequence>
<name>A0A097EQL4_9GAMM</name>
<dbReference type="RefSeq" id="WP_040010162.1">
    <property type="nucleotide sequence ID" value="NZ_CP009574.1"/>
</dbReference>